<dbReference type="InterPro" id="IPR003598">
    <property type="entry name" value="Ig_sub2"/>
</dbReference>
<dbReference type="InterPro" id="IPR007110">
    <property type="entry name" value="Ig-like_dom"/>
</dbReference>
<gene>
    <name evidence="7" type="ORF">PARMNEM_LOCUS9270</name>
</gene>
<comment type="caution">
    <text evidence="7">The sequence shown here is derived from an EMBL/GenBank/DDBJ whole genome shotgun (WGS) entry which is preliminary data.</text>
</comment>
<evidence type="ECO:0000259" key="6">
    <source>
        <dbReference type="PROSITE" id="PS50835"/>
    </source>
</evidence>
<dbReference type="Pfam" id="PF07679">
    <property type="entry name" value="I-set"/>
    <property type="match status" value="1"/>
</dbReference>
<keyword evidence="4" id="KW-1015">Disulfide bond</keyword>
<evidence type="ECO:0000256" key="2">
    <source>
        <dbReference type="ARBA" id="ARBA00022729"/>
    </source>
</evidence>
<feature type="domain" description="Ig-like" evidence="6">
    <location>
        <begin position="4"/>
        <end position="86"/>
    </location>
</feature>
<name>A0AAV1L0X9_9NEOP</name>
<keyword evidence="2" id="KW-0732">Signal</keyword>
<dbReference type="Gene3D" id="2.60.40.10">
    <property type="entry name" value="Immunoglobulins"/>
    <property type="match status" value="1"/>
</dbReference>
<accession>A0AAV1L0X9</accession>
<evidence type="ECO:0000313" key="7">
    <source>
        <dbReference type="EMBL" id="CAK1588660.1"/>
    </source>
</evidence>
<keyword evidence="5" id="KW-0325">Glycoprotein</keyword>
<dbReference type="SMART" id="SM00408">
    <property type="entry name" value="IGc2"/>
    <property type="match status" value="1"/>
</dbReference>
<sequence>MVAPAFITVPKDQVVTVGETTEFRCTARGAPKPVITWYRNTMVLTSSENVIYSDNSQNLTILQVTTDDDGLYHCRAENSEGLTEISAMQQKKCLK</sequence>
<protein>
    <recommendedName>
        <fullName evidence="6">Ig-like domain-containing protein</fullName>
    </recommendedName>
</protein>
<dbReference type="InterPro" id="IPR013098">
    <property type="entry name" value="Ig_I-set"/>
</dbReference>
<comment type="similarity">
    <text evidence="1">Belongs to the immunoglobulin superfamily. DCC family.</text>
</comment>
<dbReference type="PANTHER" id="PTHR47633:SF8">
    <property type="entry name" value="SPEG NEIGHBOR PROTEIN"/>
    <property type="match status" value="1"/>
</dbReference>
<evidence type="ECO:0000313" key="8">
    <source>
        <dbReference type="Proteomes" id="UP001314205"/>
    </source>
</evidence>
<dbReference type="GO" id="GO:0004672">
    <property type="term" value="F:protein kinase activity"/>
    <property type="evidence" value="ECO:0007669"/>
    <property type="project" value="TreeGrafter"/>
</dbReference>
<evidence type="ECO:0000256" key="3">
    <source>
        <dbReference type="ARBA" id="ARBA00022737"/>
    </source>
</evidence>
<evidence type="ECO:0000256" key="5">
    <source>
        <dbReference type="ARBA" id="ARBA00023180"/>
    </source>
</evidence>
<dbReference type="SUPFAM" id="SSF48726">
    <property type="entry name" value="Immunoglobulin"/>
    <property type="match status" value="1"/>
</dbReference>
<reference evidence="7 8" key="1">
    <citation type="submission" date="2023-11" db="EMBL/GenBank/DDBJ databases">
        <authorList>
            <person name="Hedman E."/>
            <person name="Englund M."/>
            <person name="Stromberg M."/>
            <person name="Nyberg Akerstrom W."/>
            <person name="Nylinder S."/>
            <person name="Jareborg N."/>
            <person name="Kallberg Y."/>
            <person name="Kronander E."/>
        </authorList>
    </citation>
    <scope>NUCLEOTIDE SEQUENCE [LARGE SCALE GENOMIC DNA]</scope>
</reference>
<dbReference type="EMBL" id="CAVLGL010000082">
    <property type="protein sequence ID" value="CAK1588660.1"/>
    <property type="molecule type" value="Genomic_DNA"/>
</dbReference>
<keyword evidence="3" id="KW-0677">Repeat</keyword>
<dbReference type="AlphaFoldDB" id="A0AAV1L0X9"/>
<dbReference type="PROSITE" id="PS50835">
    <property type="entry name" value="IG_LIKE"/>
    <property type="match status" value="1"/>
</dbReference>
<organism evidence="7 8">
    <name type="scientific">Parnassius mnemosyne</name>
    <name type="common">clouded apollo</name>
    <dbReference type="NCBI Taxonomy" id="213953"/>
    <lineage>
        <taxon>Eukaryota</taxon>
        <taxon>Metazoa</taxon>
        <taxon>Ecdysozoa</taxon>
        <taxon>Arthropoda</taxon>
        <taxon>Hexapoda</taxon>
        <taxon>Insecta</taxon>
        <taxon>Pterygota</taxon>
        <taxon>Neoptera</taxon>
        <taxon>Endopterygota</taxon>
        <taxon>Lepidoptera</taxon>
        <taxon>Glossata</taxon>
        <taxon>Ditrysia</taxon>
        <taxon>Papilionoidea</taxon>
        <taxon>Papilionidae</taxon>
        <taxon>Parnassiinae</taxon>
        <taxon>Parnassini</taxon>
        <taxon>Parnassius</taxon>
        <taxon>Driopa</taxon>
    </lineage>
</organism>
<keyword evidence="8" id="KW-1185">Reference proteome</keyword>
<evidence type="ECO:0000256" key="4">
    <source>
        <dbReference type="ARBA" id="ARBA00023157"/>
    </source>
</evidence>
<dbReference type="SMART" id="SM00409">
    <property type="entry name" value="IG"/>
    <property type="match status" value="1"/>
</dbReference>
<dbReference type="InterPro" id="IPR013783">
    <property type="entry name" value="Ig-like_fold"/>
</dbReference>
<dbReference type="InterPro" id="IPR036179">
    <property type="entry name" value="Ig-like_dom_sf"/>
</dbReference>
<dbReference type="FunFam" id="2.60.40.10:FF:000299">
    <property type="entry name" value="protogenin isoform X2"/>
    <property type="match status" value="1"/>
</dbReference>
<proteinExistence type="inferred from homology"/>
<dbReference type="PANTHER" id="PTHR47633">
    <property type="entry name" value="IMMUNOGLOBULIN"/>
    <property type="match status" value="1"/>
</dbReference>
<dbReference type="InterPro" id="IPR003599">
    <property type="entry name" value="Ig_sub"/>
</dbReference>
<dbReference type="Proteomes" id="UP001314205">
    <property type="component" value="Unassembled WGS sequence"/>
</dbReference>
<evidence type="ECO:0000256" key="1">
    <source>
        <dbReference type="ARBA" id="ARBA00009588"/>
    </source>
</evidence>